<dbReference type="Pfam" id="PF00106">
    <property type="entry name" value="adh_short"/>
    <property type="match status" value="1"/>
</dbReference>
<dbReference type="Proteomes" id="UP000703269">
    <property type="component" value="Unassembled WGS sequence"/>
</dbReference>
<keyword evidence="1" id="KW-0560">Oxidoreductase</keyword>
<accession>A0A9P3G1X9</accession>
<proteinExistence type="predicted"/>
<dbReference type="GO" id="GO:0016491">
    <property type="term" value="F:oxidoreductase activity"/>
    <property type="evidence" value="ECO:0007669"/>
    <property type="project" value="UniProtKB-KW"/>
</dbReference>
<dbReference type="PANTHER" id="PTHR47534:SF3">
    <property type="entry name" value="ALCOHOL DEHYDROGENASE-LIKE C-TERMINAL DOMAIN-CONTAINING PROTEIN"/>
    <property type="match status" value="1"/>
</dbReference>
<reference evidence="2 3" key="1">
    <citation type="submission" date="2021-08" db="EMBL/GenBank/DDBJ databases">
        <title>Draft Genome Sequence of Phanerochaete sordida strain YK-624.</title>
        <authorList>
            <person name="Mori T."/>
            <person name="Dohra H."/>
            <person name="Suzuki T."/>
            <person name="Kawagishi H."/>
            <person name="Hirai H."/>
        </authorList>
    </citation>
    <scope>NUCLEOTIDE SEQUENCE [LARGE SCALE GENOMIC DNA]</scope>
    <source>
        <strain evidence="2 3">YK-624</strain>
    </source>
</reference>
<dbReference type="PANTHER" id="PTHR47534">
    <property type="entry name" value="YALI0E05731P"/>
    <property type="match status" value="1"/>
</dbReference>
<comment type="caution">
    <text evidence="2">The sequence shown here is derived from an EMBL/GenBank/DDBJ whole genome shotgun (WGS) entry which is preliminary data.</text>
</comment>
<dbReference type="SUPFAM" id="SSF51735">
    <property type="entry name" value="NAD(P)-binding Rossmann-fold domains"/>
    <property type="match status" value="1"/>
</dbReference>
<evidence type="ECO:0000313" key="3">
    <source>
        <dbReference type="Proteomes" id="UP000703269"/>
    </source>
</evidence>
<keyword evidence="3" id="KW-1185">Reference proteome</keyword>
<dbReference type="InterPro" id="IPR052228">
    <property type="entry name" value="Sec_Metab_Biosynth_Oxidored"/>
</dbReference>
<dbReference type="EMBL" id="BPQB01000006">
    <property type="protein sequence ID" value="GJE87513.1"/>
    <property type="molecule type" value="Genomic_DNA"/>
</dbReference>
<evidence type="ECO:0000256" key="1">
    <source>
        <dbReference type="ARBA" id="ARBA00023002"/>
    </source>
</evidence>
<dbReference type="OrthoDB" id="2898509at2759"/>
<dbReference type="Gene3D" id="3.40.50.720">
    <property type="entry name" value="NAD(P)-binding Rossmann-like Domain"/>
    <property type="match status" value="1"/>
</dbReference>
<sequence length="308" mass="33431">MPSLAQIRASNLSTAGSLAYRPVAVFVGGTAGIGAGMARAFARHRNGDAHIVLVGRNRAAAEAVLASFPKPAGKEPQHEFVECDLTLMRNVRKTTAELRARLPRVNFLVLSPGIMTLDGRTESDEGIDRKMALHYYARWRFTYDLIPSLQAAKDAGEDAKVMSVLSAGTGEAGEMDLEDLGLKHSYSLSMCARACSTYNDLMVQAFAEKYPDLAFTHAAPGVVSTNLMDGIAKSHWSGRILSPLGTALACVVGISAEDCGDYMWHGLYAGAKGWFRRNRHGEDIGDKNIWSTPEAKTKLWEHTLEVTS</sequence>
<name>A0A9P3G1X9_9APHY</name>
<dbReference type="AlphaFoldDB" id="A0A9P3G1X9"/>
<dbReference type="InterPro" id="IPR002347">
    <property type="entry name" value="SDR_fam"/>
</dbReference>
<protein>
    <submittedName>
        <fullName evidence="2">NAD(P)-binding protein</fullName>
    </submittedName>
</protein>
<dbReference type="InterPro" id="IPR036291">
    <property type="entry name" value="NAD(P)-bd_dom_sf"/>
</dbReference>
<organism evidence="2 3">
    <name type="scientific">Phanerochaete sordida</name>
    <dbReference type="NCBI Taxonomy" id="48140"/>
    <lineage>
        <taxon>Eukaryota</taxon>
        <taxon>Fungi</taxon>
        <taxon>Dikarya</taxon>
        <taxon>Basidiomycota</taxon>
        <taxon>Agaricomycotina</taxon>
        <taxon>Agaricomycetes</taxon>
        <taxon>Polyporales</taxon>
        <taxon>Phanerochaetaceae</taxon>
        <taxon>Phanerochaete</taxon>
    </lineage>
</organism>
<evidence type="ECO:0000313" key="2">
    <source>
        <dbReference type="EMBL" id="GJE87513.1"/>
    </source>
</evidence>
<gene>
    <name evidence="2" type="ORF">PsYK624_035960</name>
</gene>